<evidence type="ECO:0000256" key="5">
    <source>
        <dbReference type="SAM" id="MobiDB-lite"/>
    </source>
</evidence>
<evidence type="ECO:0000256" key="1">
    <source>
        <dbReference type="ARBA" id="ARBA00022617"/>
    </source>
</evidence>
<dbReference type="Pfam" id="PF06537">
    <property type="entry name" value="DHOR"/>
    <property type="match status" value="1"/>
</dbReference>
<dbReference type="Proteomes" id="UP000190064">
    <property type="component" value="Unassembled WGS sequence"/>
</dbReference>
<dbReference type="InterPro" id="IPR009056">
    <property type="entry name" value="Cyt_c-like_dom"/>
</dbReference>
<feature type="domain" description="Cytochrome c" evidence="7">
    <location>
        <begin position="344"/>
        <end position="476"/>
    </location>
</feature>
<organism evidence="8 9">
    <name type="scientific">Oceanospirillum linum</name>
    <dbReference type="NCBI Taxonomy" id="966"/>
    <lineage>
        <taxon>Bacteria</taxon>
        <taxon>Pseudomonadati</taxon>
        <taxon>Pseudomonadota</taxon>
        <taxon>Gammaproteobacteria</taxon>
        <taxon>Oceanospirillales</taxon>
        <taxon>Oceanospirillaceae</taxon>
        <taxon>Oceanospirillum</taxon>
    </lineage>
</organism>
<dbReference type="Gene3D" id="1.10.760.10">
    <property type="entry name" value="Cytochrome c-like domain"/>
    <property type="match status" value="1"/>
</dbReference>
<feature type="chain" id="PRO_5010548496" evidence="6">
    <location>
        <begin position="29"/>
        <end position="476"/>
    </location>
</feature>
<dbReference type="PANTHER" id="PTHR30600:SF4">
    <property type="entry name" value="CYTOCHROME C DOMAIN-CONTAINING PROTEIN"/>
    <property type="match status" value="1"/>
</dbReference>
<sequence>MASNSTTSTTFLASSLLLALTISQVSYAEPQNPRLGGMTSVNQNDRNAFSRPSANLSPLRQLDFKVGNSFFKAPWVMAPASTTARDGLGPLINTNACQNCHLKDGRGHVPAYNPDRDAMTDQAVSLFLRLSRPALTEADKQQQAKYGPLPDPVYGGQLQNMATPGITPEGEMKLTYTTKTVTYPDGRETELRVPHYELINPAYGQPTAGLHMSPRIAPLMVGLGLLELVSEQDILANADPDDRNNDGISGKANYVWDRQKQATALGRFGWKAAEPSLKQQNSGAFAGDMGLTTSLHPDTDCTSSQPCEKSVSGGTPEVPDKTLNHVTFYTQHLAVPIQRASDSEEVQQGYQHFKNAGCNQCHIEHWTTGKASDRPELSNQKIRPFTDLLLHDMGEGLADNRPEYLANGREWRTAPLWGVGVNKVVTGQENYLHDGRARTLEEAILWHGGEAEISRNHYMALDNDQRQQLLQFLESL</sequence>
<dbReference type="InterPro" id="IPR010538">
    <property type="entry name" value="DHOR"/>
</dbReference>
<evidence type="ECO:0000256" key="4">
    <source>
        <dbReference type="PROSITE-ProRule" id="PRU00433"/>
    </source>
</evidence>
<dbReference type="InterPro" id="IPR051395">
    <property type="entry name" value="Cytochrome_c_Peroxidase/MauG"/>
</dbReference>
<dbReference type="SUPFAM" id="SSF46626">
    <property type="entry name" value="Cytochrome c"/>
    <property type="match status" value="1"/>
</dbReference>
<feature type="signal peptide" evidence="6">
    <location>
        <begin position="1"/>
        <end position="28"/>
    </location>
</feature>
<dbReference type="GO" id="GO:0046872">
    <property type="term" value="F:metal ion binding"/>
    <property type="evidence" value="ECO:0007669"/>
    <property type="project" value="UniProtKB-KW"/>
</dbReference>
<dbReference type="GO" id="GO:0020037">
    <property type="term" value="F:heme binding"/>
    <property type="evidence" value="ECO:0007669"/>
    <property type="project" value="InterPro"/>
</dbReference>
<feature type="compositionally biased region" description="Polar residues" evidence="5">
    <location>
        <begin position="298"/>
        <end position="307"/>
    </location>
</feature>
<dbReference type="GO" id="GO:0009055">
    <property type="term" value="F:electron transfer activity"/>
    <property type="evidence" value="ECO:0007669"/>
    <property type="project" value="InterPro"/>
</dbReference>
<dbReference type="PIRSF" id="PIRSF028099">
    <property type="entry name" value="DUF1111"/>
    <property type="match status" value="1"/>
</dbReference>
<keyword evidence="1 4" id="KW-0349">Heme</keyword>
<dbReference type="PANTHER" id="PTHR30600">
    <property type="entry name" value="CYTOCHROME C PEROXIDASE-RELATED"/>
    <property type="match status" value="1"/>
</dbReference>
<evidence type="ECO:0000259" key="7">
    <source>
        <dbReference type="PROSITE" id="PS51007"/>
    </source>
</evidence>
<keyword evidence="6" id="KW-0732">Signal</keyword>
<comment type="caution">
    <text evidence="8">The sequence shown here is derived from an EMBL/GenBank/DDBJ whole genome shotgun (WGS) entry which is preliminary data.</text>
</comment>
<reference evidence="8" key="1">
    <citation type="submission" date="2017-02" db="EMBL/GenBank/DDBJ databases">
        <title>Draft Genome Sequence of the Salt Water Bacterium Oceanospirillum linum ATCC 11336.</title>
        <authorList>
            <person name="Trachtenberg A.M."/>
            <person name="Carney J.G."/>
            <person name="Linnane J.D."/>
            <person name="Rheaume B.A."/>
            <person name="Pitts N.L."/>
            <person name="Mykles D.L."/>
            <person name="Maclea K.S."/>
        </authorList>
    </citation>
    <scope>NUCLEOTIDE SEQUENCE [LARGE SCALE GENOMIC DNA]</scope>
    <source>
        <strain evidence="8">ATCC 11336</strain>
    </source>
</reference>
<accession>A0A1T1HGG5</accession>
<dbReference type="InterPro" id="IPR036909">
    <property type="entry name" value="Cyt_c-like_dom_sf"/>
</dbReference>
<dbReference type="GO" id="GO:0004130">
    <property type="term" value="F:cytochrome-c peroxidase activity"/>
    <property type="evidence" value="ECO:0007669"/>
    <property type="project" value="TreeGrafter"/>
</dbReference>
<proteinExistence type="predicted"/>
<keyword evidence="3 4" id="KW-0408">Iron</keyword>
<gene>
    <name evidence="8" type="ORF">BTA35_0201510</name>
</gene>
<protein>
    <submittedName>
        <fullName evidence="8">Thiol oxidoreductase</fullName>
    </submittedName>
</protein>
<dbReference type="PROSITE" id="PS51007">
    <property type="entry name" value="CYTC"/>
    <property type="match status" value="1"/>
</dbReference>
<evidence type="ECO:0000256" key="6">
    <source>
        <dbReference type="SAM" id="SignalP"/>
    </source>
</evidence>
<evidence type="ECO:0000313" key="9">
    <source>
        <dbReference type="Proteomes" id="UP000190064"/>
    </source>
</evidence>
<keyword evidence="2 4" id="KW-0479">Metal-binding</keyword>
<evidence type="ECO:0000256" key="3">
    <source>
        <dbReference type="ARBA" id="ARBA00023004"/>
    </source>
</evidence>
<feature type="region of interest" description="Disordered" evidence="5">
    <location>
        <begin position="298"/>
        <end position="319"/>
    </location>
</feature>
<dbReference type="EMBL" id="MTSD02000001">
    <property type="protein sequence ID" value="OOV88902.1"/>
    <property type="molecule type" value="Genomic_DNA"/>
</dbReference>
<keyword evidence="9" id="KW-1185">Reference proteome</keyword>
<evidence type="ECO:0000256" key="2">
    <source>
        <dbReference type="ARBA" id="ARBA00022723"/>
    </source>
</evidence>
<dbReference type="AlphaFoldDB" id="A0A1T1HGG5"/>
<evidence type="ECO:0000313" key="8">
    <source>
        <dbReference type="EMBL" id="OOV88902.1"/>
    </source>
</evidence>
<dbReference type="STRING" id="966.BTA35_0201510"/>
<name>A0A1T1HGG5_OCELI</name>